<dbReference type="AlphaFoldDB" id="A0A2Z6E178"/>
<dbReference type="Proteomes" id="UP000262004">
    <property type="component" value="Chromosome"/>
</dbReference>
<gene>
    <name evidence="1" type="ORF">HPTL_1998</name>
</gene>
<dbReference type="OrthoDB" id="5294825at2"/>
<evidence type="ECO:0000313" key="2">
    <source>
        <dbReference type="Proteomes" id="UP000262004"/>
    </source>
</evidence>
<dbReference type="KEGG" id="htl:HPTL_1998"/>
<accession>A0A2Z6E178</accession>
<sequence>MARRAVRERGISIRLACEVFGISETCYRYKPVLSAENAEIAHWLLRLTDKEKNWGFGLCFFYLCQHRPQLTAFHRFEMSGFQRNAAWLPRP</sequence>
<protein>
    <submittedName>
        <fullName evidence="1">Integrase, partial</fullName>
    </submittedName>
</protein>
<name>A0A2Z6E178_HYDTE</name>
<dbReference type="EMBL" id="AP018558">
    <property type="protein sequence ID" value="BBD78252.1"/>
    <property type="molecule type" value="Genomic_DNA"/>
</dbReference>
<organism evidence="1 2">
    <name type="scientific">Hydrogenophilus thermoluteolus</name>
    <name type="common">Pseudomonas hydrogenothermophila</name>
    <dbReference type="NCBI Taxonomy" id="297"/>
    <lineage>
        <taxon>Bacteria</taxon>
        <taxon>Pseudomonadati</taxon>
        <taxon>Pseudomonadota</taxon>
        <taxon>Hydrogenophilia</taxon>
        <taxon>Hydrogenophilales</taxon>
        <taxon>Hydrogenophilaceae</taxon>
        <taxon>Hydrogenophilus</taxon>
    </lineage>
</organism>
<proteinExistence type="predicted"/>
<reference evidence="1 2" key="1">
    <citation type="submission" date="2018-04" db="EMBL/GenBank/DDBJ databases">
        <title>Complete genome sequence of Hydrogenophilus thermoluteolus TH-1.</title>
        <authorList>
            <person name="Arai H."/>
        </authorList>
    </citation>
    <scope>NUCLEOTIDE SEQUENCE [LARGE SCALE GENOMIC DNA]</scope>
    <source>
        <strain evidence="1 2">TH-1</strain>
    </source>
</reference>
<evidence type="ECO:0000313" key="1">
    <source>
        <dbReference type="EMBL" id="BBD78252.1"/>
    </source>
</evidence>
<keyword evidence="2" id="KW-1185">Reference proteome</keyword>